<feature type="transmembrane region" description="Helical" evidence="10">
    <location>
        <begin position="42"/>
        <end position="63"/>
    </location>
</feature>
<evidence type="ECO:0000313" key="12">
    <source>
        <dbReference type="EMBL" id="SEG60235.1"/>
    </source>
</evidence>
<evidence type="ECO:0000256" key="10">
    <source>
        <dbReference type="SAM" id="Phobius"/>
    </source>
</evidence>
<dbReference type="OrthoDB" id="8479094at2"/>
<proteinExistence type="inferred from homology"/>
<dbReference type="Proteomes" id="UP000236752">
    <property type="component" value="Unassembled WGS sequence"/>
</dbReference>
<dbReference type="InterPro" id="IPR000412">
    <property type="entry name" value="ABC_2_transport"/>
</dbReference>
<dbReference type="Pfam" id="PF01061">
    <property type="entry name" value="ABC2_membrane"/>
    <property type="match status" value="1"/>
</dbReference>
<comment type="similarity">
    <text evidence="2">Belongs to the ABC-2 integral membrane protein family.</text>
</comment>
<evidence type="ECO:0000256" key="4">
    <source>
        <dbReference type="ARBA" id="ARBA00022475"/>
    </source>
</evidence>
<evidence type="ECO:0000256" key="5">
    <source>
        <dbReference type="ARBA" id="ARBA00022597"/>
    </source>
</evidence>
<protein>
    <submittedName>
        <fullName evidence="12">Capsular polysaccharide transport system permease protein</fullName>
    </submittedName>
</protein>
<evidence type="ECO:0000256" key="2">
    <source>
        <dbReference type="ARBA" id="ARBA00007783"/>
    </source>
</evidence>
<keyword evidence="3" id="KW-0813">Transport</keyword>
<dbReference type="PANTHER" id="PTHR30413">
    <property type="entry name" value="INNER MEMBRANE TRANSPORT PERMEASE"/>
    <property type="match status" value="1"/>
</dbReference>
<evidence type="ECO:0000256" key="7">
    <source>
        <dbReference type="ARBA" id="ARBA00022989"/>
    </source>
</evidence>
<evidence type="ECO:0000256" key="9">
    <source>
        <dbReference type="ARBA" id="ARBA00023136"/>
    </source>
</evidence>
<organism evidence="12 13">
    <name type="scientific">Thalassococcus halodurans</name>
    <dbReference type="NCBI Taxonomy" id="373675"/>
    <lineage>
        <taxon>Bacteria</taxon>
        <taxon>Pseudomonadati</taxon>
        <taxon>Pseudomonadota</taxon>
        <taxon>Alphaproteobacteria</taxon>
        <taxon>Rhodobacterales</taxon>
        <taxon>Roseobacteraceae</taxon>
        <taxon>Thalassococcus</taxon>
    </lineage>
</organism>
<feature type="transmembrane region" description="Helical" evidence="10">
    <location>
        <begin position="153"/>
        <end position="176"/>
    </location>
</feature>
<dbReference type="GO" id="GO:0015920">
    <property type="term" value="P:lipopolysaccharide transport"/>
    <property type="evidence" value="ECO:0007669"/>
    <property type="project" value="TreeGrafter"/>
</dbReference>
<comment type="subcellular location">
    <subcellularLocation>
        <location evidence="1">Cell membrane</location>
        <topology evidence="1">Multi-pass membrane protein</topology>
    </subcellularLocation>
</comment>
<evidence type="ECO:0000256" key="1">
    <source>
        <dbReference type="ARBA" id="ARBA00004651"/>
    </source>
</evidence>
<dbReference type="RefSeq" id="WP_103911693.1">
    <property type="nucleotide sequence ID" value="NZ_FNUZ01000007.1"/>
</dbReference>
<dbReference type="PRINTS" id="PR00164">
    <property type="entry name" value="ABC2TRNSPORT"/>
</dbReference>
<keyword evidence="8" id="KW-0625">Polysaccharide transport</keyword>
<dbReference type="GO" id="GO:0015774">
    <property type="term" value="P:polysaccharide transport"/>
    <property type="evidence" value="ECO:0007669"/>
    <property type="project" value="UniProtKB-KW"/>
</dbReference>
<keyword evidence="9 10" id="KW-0472">Membrane</keyword>
<keyword evidence="7 10" id="KW-1133">Transmembrane helix</keyword>
<feature type="domain" description="ABC-2 type transporter transmembrane" evidence="11">
    <location>
        <begin position="24"/>
        <end position="228"/>
    </location>
</feature>
<name>A0A1H6BIN9_9RHOB</name>
<evidence type="ECO:0000256" key="6">
    <source>
        <dbReference type="ARBA" id="ARBA00022692"/>
    </source>
</evidence>
<keyword evidence="13" id="KW-1185">Reference proteome</keyword>
<dbReference type="EMBL" id="FNUZ01000007">
    <property type="protein sequence ID" value="SEG60235.1"/>
    <property type="molecule type" value="Genomic_DNA"/>
</dbReference>
<reference evidence="12 13" key="1">
    <citation type="submission" date="2016-10" db="EMBL/GenBank/DDBJ databases">
        <authorList>
            <person name="de Groot N.N."/>
        </authorList>
    </citation>
    <scope>NUCLEOTIDE SEQUENCE [LARGE SCALE GENOMIC DNA]</scope>
    <source>
        <strain evidence="12 13">DSM 26915</strain>
    </source>
</reference>
<sequence length="269" mass="29592">MPSSGQPVLHSVHGQTQGATWRVIAALVLREMATSYGRSPGGYLWAVLEPTVGIAALVILFSIGFRAPPLGDDFALFYASGFLPFVMFQAVSTKVSQAINQSKPLLGYPRVTLLDTILARFLLAVLTQTVVTVIILAVIMVAFDPAQRLDLAILIPCYGVAAALGFGVGCLNCMLITRYVIWQSIWSVLMRPMVLVSGVIFLHDMVPQPYRDWLEWNPLVHITGLSRKATYAFYSADYAGYLYPLGFALFTAVLGMLILQAFRRDLLEL</sequence>
<dbReference type="GO" id="GO:0043190">
    <property type="term" value="C:ATP-binding cassette (ABC) transporter complex"/>
    <property type="evidence" value="ECO:0007669"/>
    <property type="project" value="InterPro"/>
</dbReference>
<dbReference type="GO" id="GO:0140359">
    <property type="term" value="F:ABC-type transporter activity"/>
    <property type="evidence" value="ECO:0007669"/>
    <property type="project" value="InterPro"/>
</dbReference>
<evidence type="ECO:0000259" key="11">
    <source>
        <dbReference type="Pfam" id="PF01061"/>
    </source>
</evidence>
<keyword evidence="5" id="KW-0762">Sugar transport</keyword>
<gene>
    <name evidence="12" type="ORF">SAMN04488045_3557</name>
</gene>
<evidence type="ECO:0000256" key="3">
    <source>
        <dbReference type="ARBA" id="ARBA00022448"/>
    </source>
</evidence>
<keyword evidence="6 10" id="KW-0812">Transmembrane</keyword>
<dbReference type="PANTHER" id="PTHR30413:SF10">
    <property type="entry name" value="CAPSULE POLYSACCHARIDE EXPORT INNER-MEMBRANE PROTEIN CTRC"/>
    <property type="match status" value="1"/>
</dbReference>
<feature type="transmembrane region" description="Helical" evidence="10">
    <location>
        <begin position="241"/>
        <end position="262"/>
    </location>
</feature>
<evidence type="ECO:0000313" key="13">
    <source>
        <dbReference type="Proteomes" id="UP000236752"/>
    </source>
</evidence>
<evidence type="ECO:0000256" key="8">
    <source>
        <dbReference type="ARBA" id="ARBA00023047"/>
    </source>
</evidence>
<dbReference type="AlphaFoldDB" id="A0A1H6BIN9"/>
<feature type="transmembrane region" description="Helical" evidence="10">
    <location>
        <begin position="188"/>
        <end position="206"/>
    </location>
</feature>
<dbReference type="InterPro" id="IPR013525">
    <property type="entry name" value="ABC2_TM"/>
</dbReference>
<feature type="transmembrane region" description="Helical" evidence="10">
    <location>
        <begin position="75"/>
        <end position="96"/>
    </location>
</feature>
<feature type="transmembrane region" description="Helical" evidence="10">
    <location>
        <begin position="117"/>
        <end position="141"/>
    </location>
</feature>
<keyword evidence="4" id="KW-1003">Cell membrane</keyword>
<accession>A0A1H6BIN9</accession>